<keyword evidence="1" id="KW-1185">Reference proteome</keyword>
<organism evidence="1 2">
    <name type="scientific">Heterorhabditis bacteriophora</name>
    <name type="common">Entomopathogenic nematode worm</name>
    <dbReference type="NCBI Taxonomy" id="37862"/>
    <lineage>
        <taxon>Eukaryota</taxon>
        <taxon>Metazoa</taxon>
        <taxon>Ecdysozoa</taxon>
        <taxon>Nematoda</taxon>
        <taxon>Chromadorea</taxon>
        <taxon>Rhabditida</taxon>
        <taxon>Rhabditina</taxon>
        <taxon>Rhabditomorpha</taxon>
        <taxon>Strongyloidea</taxon>
        <taxon>Heterorhabditidae</taxon>
        <taxon>Heterorhabditis</taxon>
    </lineage>
</organism>
<evidence type="ECO:0000313" key="2">
    <source>
        <dbReference type="WBParaSite" id="Hba_12916"/>
    </source>
</evidence>
<dbReference type="AlphaFoldDB" id="A0A1I7X692"/>
<dbReference type="Proteomes" id="UP000095283">
    <property type="component" value="Unplaced"/>
</dbReference>
<accession>A0A1I7X692</accession>
<proteinExistence type="predicted"/>
<evidence type="ECO:0000313" key="1">
    <source>
        <dbReference type="Proteomes" id="UP000095283"/>
    </source>
</evidence>
<reference evidence="2" key="1">
    <citation type="submission" date="2016-11" db="UniProtKB">
        <authorList>
            <consortium name="WormBaseParasite"/>
        </authorList>
    </citation>
    <scope>IDENTIFICATION</scope>
</reference>
<dbReference type="WBParaSite" id="Hba_12916">
    <property type="protein sequence ID" value="Hba_12916"/>
    <property type="gene ID" value="Hba_12916"/>
</dbReference>
<protein>
    <submittedName>
        <fullName evidence="2">MFMR domain-containing protein</fullName>
    </submittedName>
</protein>
<name>A0A1I7X692_HETBA</name>
<sequence length="42" mass="4740">MPLTFAPPQHLIGPPCYAPPTHYVPPTHPAAMFPPQLHQRFH</sequence>